<proteinExistence type="predicted"/>
<sequence length="81" mass="9281">VKVKNKNTKKLNQRQTLAPPTTGEEEAEAEEAGDIVMSTEGSRIRKIQENLRSNGCRGVDRTHVLFIYIERETEIKLRLKN</sequence>
<dbReference type="EMBL" id="HG994368">
    <property type="protein sequence ID" value="CAF1845580.1"/>
    <property type="molecule type" value="Genomic_DNA"/>
</dbReference>
<feature type="compositionally biased region" description="Basic residues" evidence="1">
    <location>
        <begin position="1"/>
        <end position="12"/>
    </location>
</feature>
<accession>A0A816JXS7</accession>
<organism evidence="2">
    <name type="scientific">Brassica napus</name>
    <name type="common">Rape</name>
    <dbReference type="NCBI Taxonomy" id="3708"/>
    <lineage>
        <taxon>Eukaryota</taxon>
        <taxon>Viridiplantae</taxon>
        <taxon>Streptophyta</taxon>
        <taxon>Embryophyta</taxon>
        <taxon>Tracheophyta</taxon>
        <taxon>Spermatophyta</taxon>
        <taxon>Magnoliopsida</taxon>
        <taxon>eudicotyledons</taxon>
        <taxon>Gunneridae</taxon>
        <taxon>Pentapetalae</taxon>
        <taxon>rosids</taxon>
        <taxon>malvids</taxon>
        <taxon>Brassicales</taxon>
        <taxon>Brassicaceae</taxon>
        <taxon>Brassiceae</taxon>
        <taxon>Brassica</taxon>
    </lineage>
</organism>
<evidence type="ECO:0000256" key="1">
    <source>
        <dbReference type="SAM" id="MobiDB-lite"/>
    </source>
</evidence>
<feature type="non-terminal residue" evidence="2">
    <location>
        <position position="1"/>
    </location>
</feature>
<evidence type="ECO:0000313" key="2">
    <source>
        <dbReference type="EMBL" id="CAF1845580.1"/>
    </source>
</evidence>
<dbReference type="AlphaFoldDB" id="A0A816JXS7"/>
<gene>
    <name evidence="2" type="ORF">DARMORV10_C04P32340.1</name>
</gene>
<feature type="compositionally biased region" description="Acidic residues" evidence="1">
    <location>
        <begin position="23"/>
        <end position="33"/>
    </location>
</feature>
<feature type="region of interest" description="Disordered" evidence="1">
    <location>
        <begin position="1"/>
        <end position="33"/>
    </location>
</feature>
<reference evidence="2" key="1">
    <citation type="submission" date="2021-01" db="EMBL/GenBank/DDBJ databases">
        <authorList>
            <consortium name="Genoscope - CEA"/>
            <person name="William W."/>
        </authorList>
    </citation>
    <scope>NUCLEOTIDE SEQUENCE</scope>
</reference>
<dbReference type="Proteomes" id="UP001295469">
    <property type="component" value="Chromosome C04"/>
</dbReference>
<name>A0A816JXS7_BRANA</name>
<protein>
    <submittedName>
        <fullName evidence="2">(rape) hypothetical protein</fullName>
    </submittedName>
</protein>